<evidence type="ECO:0000313" key="1">
    <source>
        <dbReference type="EMBL" id="AHF17505.1"/>
    </source>
</evidence>
<evidence type="ECO:0000313" key="2">
    <source>
        <dbReference type="Proteomes" id="UP000003586"/>
    </source>
</evidence>
<proteinExistence type="predicted"/>
<reference evidence="1 2" key="1">
    <citation type="submission" date="2013-12" db="EMBL/GenBank/DDBJ databases">
        <authorList>
            <consortium name="DOE Joint Genome Institute"/>
            <person name="Eisen J."/>
            <person name="Huntemann M."/>
            <person name="Han J."/>
            <person name="Chen A."/>
            <person name="Kyrpides N."/>
            <person name="Mavromatis K."/>
            <person name="Markowitz V."/>
            <person name="Palaniappan K."/>
            <person name="Ivanova N."/>
            <person name="Schaumberg A."/>
            <person name="Pati A."/>
            <person name="Liolios K."/>
            <person name="Nordberg H.P."/>
            <person name="Cantor M.N."/>
            <person name="Hua S.X."/>
            <person name="Woyke T."/>
        </authorList>
    </citation>
    <scope>NUCLEOTIDE SEQUENCE [LARGE SCALE GENOMIC DNA]</scope>
    <source>
        <strain evidence="2">DSM 19437</strain>
    </source>
</reference>
<accession>W0F383</accession>
<dbReference type="KEGG" id="nso:NIASO_08940"/>
<dbReference type="EMBL" id="CP007035">
    <property type="protein sequence ID" value="AHF17505.1"/>
    <property type="molecule type" value="Genomic_DNA"/>
</dbReference>
<name>W0F383_9BACT</name>
<organism evidence="1 2">
    <name type="scientific">Niabella soli DSM 19437</name>
    <dbReference type="NCBI Taxonomy" id="929713"/>
    <lineage>
        <taxon>Bacteria</taxon>
        <taxon>Pseudomonadati</taxon>
        <taxon>Bacteroidota</taxon>
        <taxon>Chitinophagia</taxon>
        <taxon>Chitinophagales</taxon>
        <taxon>Chitinophagaceae</taxon>
        <taxon>Niabella</taxon>
    </lineage>
</organism>
<dbReference type="HOGENOM" id="CLU_3330652_0_0_10"/>
<protein>
    <submittedName>
        <fullName evidence="1">Uncharacterized protein</fullName>
    </submittedName>
</protein>
<keyword evidence="2" id="KW-1185">Reference proteome</keyword>
<gene>
    <name evidence="1" type="ORF">NIASO_08940</name>
</gene>
<dbReference type="Proteomes" id="UP000003586">
    <property type="component" value="Chromosome"/>
</dbReference>
<dbReference type="STRING" id="929713.NIASO_08940"/>
<dbReference type="AlphaFoldDB" id="W0F383"/>
<sequence>MVKTLPQPSPFGRMPGLLLKHPEGIVLLVLKKGSDAIF</sequence>